<name>A0A3L8RZ90_CHLGU</name>
<feature type="compositionally biased region" description="Basic and acidic residues" evidence="15">
    <location>
        <begin position="41"/>
        <end position="50"/>
    </location>
</feature>
<evidence type="ECO:0000313" key="17">
    <source>
        <dbReference type="EMBL" id="RLV91511.1"/>
    </source>
</evidence>
<dbReference type="GO" id="GO:0007076">
    <property type="term" value="P:mitotic chromosome condensation"/>
    <property type="evidence" value="ECO:0007669"/>
    <property type="project" value="TreeGrafter"/>
</dbReference>
<evidence type="ECO:0000256" key="8">
    <source>
        <dbReference type="ARBA" id="ARBA00022840"/>
    </source>
</evidence>
<dbReference type="FunFam" id="3.40.50.300:FF:000481">
    <property type="entry name" value="Structural maintenance of chromosomes 4"/>
    <property type="match status" value="1"/>
</dbReference>
<dbReference type="PANTHER" id="PTHR18937:SF172">
    <property type="entry name" value="STRUCTURAL MAINTENANCE OF CHROMOSOMES PROTEIN"/>
    <property type="match status" value="1"/>
</dbReference>
<evidence type="ECO:0000256" key="1">
    <source>
        <dbReference type="ARBA" id="ARBA00004123"/>
    </source>
</evidence>
<dbReference type="STRING" id="44316.ENSEGOP00005017285"/>
<dbReference type="InterPro" id="IPR036277">
    <property type="entry name" value="SMC_hinge_sf"/>
</dbReference>
<reference evidence="17 18" key="1">
    <citation type="journal article" date="2018" name="Proc. R. Soc. B">
        <title>A non-coding region near Follistatin controls head colour polymorphism in the Gouldian finch.</title>
        <authorList>
            <person name="Toomey M.B."/>
            <person name="Marques C.I."/>
            <person name="Andrade P."/>
            <person name="Araujo P.M."/>
            <person name="Sabatino S."/>
            <person name="Gazda M.A."/>
            <person name="Afonso S."/>
            <person name="Lopes R.J."/>
            <person name="Corbo J.C."/>
            <person name="Carneiro M."/>
        </authorList>
    </citation>
    <scope>NUCLEOTIDE SEQUENCE [LARGE SCALE GENOMIC DNA]</scope>
    <source>
        <strain evidence="17">Red01</strain>
        <tissue evidence="17">Muscle</tissue>
    </source>
</reference>
<feature type="domain" description="SMC hinge" evidence="16">
    <location>
        <begin position="663"/>
        <end position="778"/>
    </location>
</feature>
<comment type="similarity">
    <text evidence="3">Belongs to the SMC family. SMC4 subfamily.</text>
</comment>
<dbReference type="GO" id="GO:0005524">
    <property type="term" value="F:ATP binding"/>
    <property type="evidence" value="ECO:0007669"/>
    <property type="project" value="UniProtKB-KW"/>
</dbReference>
<dbReference type="PANTHER" id="PTHR18937">
    <property type="entry name" value="STRUCTURAL MAINTENANCE OF CHROMOSOMES SMC FAMILY MEMBER"/>
    <property type="match status" value="1"/>
</dbReference>
<keyword evidence="6" id="KW-0547">Nucleotide-binding</keyword>
<dbReference type="SMART" id="SM00968">
    <property type="entry name" value="SMC_hinge"/>
    <property type="match status" value="1"/>
</dbReference>
<evidence type="ECO:0000256" key="6">
    <source>
        <dbReference type="ARBA" id="ARBA00022741"/>
    </source>
</evidence>
<keyword evidence="5" id="KW-0132">Cell division</keyword>
<dbReference type="Gene3D" id="1.20.5.170">
    <property type="match status" value="1"/>
</dbReference>
<keyword evidence="8" id="KW-0067">ATP-binding</keyword>
<dbReference type="InterPro" id="IPR027417">
    <property type="entry name" value="P-loop_NTPase"/>
</dbReference>
<evidence type="ECO:0000256" key="10">
    <source>
        <dbReference type="ARBA" id="ARBA00023067"/>
    </source>
</evidence>
<evidence type="ECO:0000256" key="14">
    <source>
        <dbReference type="SAM" id="Coils"/>
    </source>
</evidence>
<feature type="coiled-coil region" evidence="14">
    <location>
        <begin position="331"/>
        <end position="646"/>
    </location>
</feature>
<keyword evidence="11 13" id="KW-0539">Nucleus</keyword>
<evidence type="ECO:0000256" key="9">
    <source>
        <dbReference type="ARBA" id="ARBA00023054"/>
    </source>
</evidence>
<feature type="coiled-coil region" evidence="14">
    <location>
        <begin position="906"/>
        <end position="1060"/>
    </location>
</feature>
<feature type="region of interest" description="Disordered" evidence="15">
    <location>
        <begin position="1"/>
        <end position="59"/>
    </location>
</feature>
<dbReference type="InterPro" id="IPR010935">
    <property type="entry name" value="SMC_hinge"/>
</dbReference>
<evidence type="ECO:0000313" key="18">
    <source>
        <dbReference type="Proteomes" id="UP000276834"/>
    </source>
</evidence>
<dbReference type="Gene3D" id="1.20.120.330">
    <property type="entry name" value="Nucleotidyltransferases domain 2"/>
    <property type="match status" value="1"/>
</dbReference>
<accession>A0A3L8RZ90</accession>
<evidence type="ECO:0000256" key="2">
    <source>
        <dbReference type="ARBA" id="ARBA00004286"/>
    </source>
</evidence>
<keyword evidence="9 14" id="KW-0175">Coiled coil</keyword>
<protein>
    <recommendedName>
        <fullName evidence="13">Structural maintenance of chromosomes protein</fullName>
    </recommendedName>
</protein>
<keyword evidence="4" id="KW-0158">Chromosome</keyword>
<evidence type="ECO:0000256" key="7">
    <source>
        <dbReference type="ARBA" id="ARBA00022776"/>
    </source>
</evidence>
<comment type="subcellular location">
    <subcellularLocation>
        <location evidence="2">Chromosome</location>
    </subcellularLocation>
    <subcellularLocation>
        <location evidence="1 13">Nucleus</location>
    </subcellularLocation>
</comment>
<dbReference type="GO" id="GO:0016887">
    <property type="term" value="F:ATP hydrolysis activity"/>
    <property type="evidence" value="ECO:0007669"/>
    <property type="project" value="InterPro"/>
</dbReference>
<dbReference type="GO" id="GO:0000796">
    <property type="term" value="C:condensin complex"/>
    <property type="evidence" value="ECO:0007669"/>
    <property type="project" value="TreeGrafter"/>
</dbReference>
<keyword evidence="18" id="KW-1185">Reference proteome</keyword>
<dbReference type="PIRSF" id="PIRSF005719">
    <property type="entry name" value="SMC"/>
    <property type="match status" value="1"/>
</dbReference>
<gene>
    <name evidence="17" type="ORF">DV515_00014091</name>
</gene>
<dbReference type="Pfam" id="PF02463">
    <property type="entry name" value="SMC_N"/>
    <property type="match status" value="1"/>
</dbReference>
<dbReference type="Pfam" id="PF06470">
    <property type="entry name" value="SMC_hinge"/>
    <property type="match status" value="1"/>
</dbReference>
<dbReference type="FunFam" id="3.30.70.1620:FF:000003">
    <property type="entry name" value="Structural maintenance of chromosomes 4"/>
    <property type="match status" value="1"/>
</dbReference>
<dbReference type="FunFam" id="1.20.1060.20:FF:000003">
    <property type="entry name" value="Structural maintenance of chromosomes 4"/>
    <property type="match status" value="1"/>
</dbReference>
<keyword evidence="12" id="KW-0131">Cell cycle</keyword>
<dbReference type="Gene3D" id="3.40.50.300">
    <property type="entry name" value="P-loop containing nucleotide triphosphate hydrolases"/>
    <property type="match status" value="2"/>
</dbReference>
<dbReference type="SUPFAM" id="SSF52540">
    <property type="entry name" value="P-loop containing nucleoside triphosphate hydrolases"/>
    <property type="match status" value="1"/>
</dbReference>
<dbReference type="GO" id="GO:0051301">
    <property type="term" value="P:cell division"/>
    <property type="evidence" value="ECO:0007669"/>
    <property type="project" value="UniProtKB-KW"/>
</dbReference>
<dbReference type="InterPro" id="IPR024704">
    <property type="entry name" value="SMC"/>
</dbReference>
<evidence type="ECO:0000256" key="5">
    <source>
        <dbReference type="ARBA" id="ARBA00022618"/>
    </source>
</evidence>
<dbReference type="Gene3D" id="1.20.1060.20">
    <property type="match status" value="1"/>
</dbReference>
<comment type="caution">
    <text evidence="17">The sequence shown here is derived from an EMBL/GenBank/DDBJ whole genome shotgun (WGS) entry which is preliminary data.</text>
</comment>
<evidence type="ECO:0000256" key="15">
    <source>
        <dbReference type="SAM" id="MobiDB-lite"/>
    </source>
</evidence>
<evidence type="ECO:0000256" key="11">
    <source>
        <dbReference type="ARBA" id="ARBA00023242"/>
    </source>
</evidence>
<evidence type="ECO:0000259" key="16">
    <source>
        <dbReference type="SMART" id="SM00968"/>
    </source>
</evidence>
<feature type="compositionally biased region" description="Acidic residues" evidence="15">
    <location>
        <begin position="30"/>
        <end position="40"/>
    </location>
</feature>
<keyword evidence="10" id="KW-0226">DNA condensation</keyword>
<evidence type="ECO:0000256" key="4">
    <source>
        <dbReference type="ARBA" id="ARBA00022454"/>
    </source>
</evidence>
<dbReference type="InterPro" id="IPR003395">
    <property type="entry name" value="RecF/RecN/SMC_N"/>
</dbReference>
<proteinExistence type="inferred from homology"/>
<feature type="compositionally biased region" description="Polar residues" evidence="15">
    <location>
        <begin position="1"/>
        <end position="20"/>
    </location>
</feature>
<evidence type="ECO:0000256" key="13">
    <source>
        <dbReference type="PIRNR" id="PIRNR005719"/>
    </source>
</evidence>
<evidence type="ECO:0000256" key="3">
    <source>
        <dbReference type="ARBA" id="ARBA00006005"/>
    </source>
</evidence>
<keyword evidence="7" id="KW-0498">Mitosis</keyword>
<feature type="coiled-coil region" evidence="14">
    <location>
        <begin position="819"/>
        <end position="874"/>
    </location>
</feature>
<dbReference type="GO" id="GO:0005634">
    <property type="term" value="C:nucleus"/>
    <property type="evidence" value="ECO:0007669"/>
    <property type="project" value="UniProtKB-SubCell"/>
</dbReference>
<evidence type="ECO:0000256" key="12">
    <source>
        <dbReference type="ARBA" id="ARBA00023306"/>
    </source>
</evidence>
<dbReference type="SUPFAM" id="SSF75553">
    <property type="entry name" value="Smc hinge domain"/>
    <property type="match status" value="1"/>
</dbReference>
<dbReference type="Proteomes" id="UP000276834">
    <property type="component" value="Unassembled WGS sequence"/>
</dbReference>
<dbReference type="Gene3D" id="3.30.70.1620">
    <property type="match status" value="1"/>
</dbReference>
<sequence>MEGEQPTGTVPGKSTKTSTAARRKGKEPLEESSMDMEVEDEGTREPDKEPPQASDEVVDNRSLEEILGSISPPPPPAMTSEPGAPRLMITHIVNQNFKSYAGEQILGPFHKRFSCIIGPNGSGKSNIIDSLLFVFGYRAQKIRSKKLSVLIHNSDEHENIQSCSVEVHFQKITDKQEGDDYEVIPDSKFCVSRTAYRDNSSIYYINGKKKTFRDVGMLLRSHGIDLDHNRFLILQRLWKVQTSQPFVLLSEEGGEKWGMAGLEVQGEYLRSVATSGMGKGEVEQIAMMKPKGQTEHDEGMLEYLEDLIGSARLKEPIQTLCRRVELLNERRGEKLNRVKMVEKEKDALEEDKNKAIEFLCLENQIFKEKNQLCQYYIHDLKKRINDLEMQKEKINEETKSINEKSSKLAEETKTKNKTLKELEKKANKMTKFIEENKEKFTQLDLQDVKVRENLKHTKSKAKKLEKQLQKDKEKVEELRNVPSTSAKAIEDATAKRDLLTKAKDKEEAKLRQVLASLQEETKGIQKEKEAKERELMEFSQEVSEARSNMELARSELELYLSKYNSALAHLSQAQEALESTSNTLKERKAALRDIAEKLPKAEQQLREKENAVEKLGKEESGTKDLVRNLRQKVEEAKSSLAQSRSRGKVLEALLQQKKCGNIPGIYGRLGDLGAIDDKYDVAISSSCGALDHILVDSIDTAQICVNFLKAGGIGAATFIALDKMDVWEEKMQKISTPENVPRLFDLVKVEDPKYRLAFYFALRDTLVVKNLEEATRIAFGKEKRWRVVTLQGQIIEVSGTMTGGGGKVMKGRMGSSVVIDTSEEEIIQMESQLQRDSKRAVQCQEEKIQLEEDIRKLQQDIREMRNISEKYTASIPGFSEQEIDLKNQIKELEAKVTAAAPDKTKQREMEKALDGYKKDYEHMAEQAKKLEEEVKRLHQLIMDTNNQKLKAQQDKIDKIDKEIDEYSSAITKAQVAARTADRNLKKCEEALQRTQKEMEENEKEMKNLTAELTTLEEKATEVMNECKQAEEAFPAVQEEKKKLLQEMKTIQDAEHALQSEALSIKLKIEQIDSHISTHQGKISRLSLHEIEGEAPEELRVLSQEELEALHEPDVLSKRIALLEAQSHQLRPNLAAIAEYRSKEELYLKHVGELDDITSERDKFREAYEELRKQRLNEFMAGFNVITNKLKENYQMLTLGGDAELELVDSLDPFSEGIMFSVRPPKKSWKKIFNLSGGEKTLSSLALVFALHHYKPTPLYFMDEIDAALDFKNVSIVAFYIYEQTKNAQFIIISLRNNMFEIADRLIGIYKTQNTTKSVATNPKVLALKGLEELGLPAGSAAQR</sequence>
<organism evidence="17 18">
    <name type="scientific">Chloebia gouldiae</name>
    <name type="common">Gouldian finch</name>
    <name type="synonym">Erythrura gouldiae</name>
    <dbReference type="NCBI Taxonomy" id="44316"/>
    <lineage>
        <taxon>Eukaryota</taxon>
        <taxon>Metazoa</taxon>
        <taxon>Chordata</taxon>
        <taxon>Craniata</taxon>
        <taxon>Vertebrata</taxon>
        <taxon>Euteleostomi</taxon>
        <taxon>Archelosauria</taxon>
        <taxon>Archosauria</taxon>
        <taxon>Dinosauria</taxon>
        <taxon>Saurischia</taxon>
        <taxon>Theropoda</taxon>
        <taxon>Coelurosauria</taxon>
        <taxon>Aves</taxon>
        <taxon>Neognathae</taxon>
        <taxon>Neoaves</taxon>
        <taxon>Telluraves</taxon>
        <taxon>Australaves</taxon>
        <taxon>Passeriformes</taxon>
        <taxon>Passeroidea</taxon>
        <taxon>Passeridae</taxon>
        <taxon>Chloebia</taxon>
    </lineage>
</organism>
<dbReference type="OrthoDB" id="5575062at2759"/>
<dbReference type="EMBL" id="QUSF01000111">
    <property type="protein sequence ID" value="RLV91511.1"/>
    <property type="molecule type" value="Genomic_DNA"/>
</dbReference>